<dbReference type="InterPro" id="IPR009057">
    <property type="entry name" value="Homeodomain-like_sf"/>
</dbReference>
<evidence type="ECO:0000313" key="5">
    <source>
        <dbReference type="EMBL" id="TKZ19444.1"/>
    </source>
</evidence>
<comment type="caution">
    <text evidence="5">The sequence shown here is derived from an EMBL/GenBank/DDBJ whole genome shotgun (WGS) entry which is preliminary data.</text>
</comment>
<reference evidence="5 6" key="1">
    <citation type="submission" date="2019-04" db="EMBL/GenBank/DDBJ databases">
        <title>Genome sequence of Pelagicola litoralis CL-ES2.</title>
        <authorList>
            <person name="Cao J."/>
        </authorList>
    </citation>
    <scope>NUCLEOTIDE SEQUENCE [LARGE SCALE GENOMIC DNA]</scope>
    <source>
        <strain evidence="5 6">CL-ES2</strain>
    </source>
</reference>
<dbReference type="SUPFAM" id="SSF52317">
    <property type="entry name" value="Class I glutamine amidotransferase-like"/>
    <property type="match status" value="1"/>
</dbReference>
<dbReference type="AlphaFoldDB" id="A0A4U7N4J0"/>
<sequence length="332" mass="36405">MGVLFTETGPTAHAHTVRIDLLLADDFVLTEVAGIVDVLMIANRVSVKTVFEWRYLSLTGGIKHSRTGVMIDTHPIGPRPDVEYLFVLGNSDPHNIALSVRQHVSNYTFRNAQVFLLAEAASRYIREAGDEAGAHTTHWENSAMMQEGQGVHQLRGALAVQDGAVVTCAGMEATVDVTLGLIGRYVSAAAKMTVADILLHEKIRDFGTQQPFGGAGIAQTGDPELDMCLELMQANIEEPLPINELVRVLGMSNRSLERKFRMILGTTPNTYYREMRLSRANNLLLNTTLSIREIGLACGFGGGFSGLYKRFFGVTPLAVRKQHRVGRPKSRA</sequence>
<evidence type="ECO:0000259" key="4">
    <source>
        <dbReference type="PROSITE" id="PS01124"/>
    </source>
</evidence>
<organism evidence="5 6">
    <name type="scientific">Shimia litoralis</name>
    <dbReference type="NCBI Taxonomy" id="420403"/>
    <lineage>
        <taxon>Bacteria</taxon>
        <taxon>Pseudomonadati</taxon>
        <taxon>Pseudomonadota</taxon>
        <taxon>Alphaproteobacteria</taxon>
        <taxon>Rhodobacterales</taxon>
        <taxon>Roseobacteraceae</taxon>
    </lineage>
</organism>
<name>A0A4U7N4J0_9RHOB</name>
<accession>A0A4U7N4J0</accession>
<dbReference type="Gene3D" id="3.40.50.880">
    <property type="match status" value="1"/>
</dbReference>
<protein>
    <submittedName>
        <fullName evidence="5">Helix-turn-helix domain-containing protein</fullName>
    </submittedName>
</protein>
<keyword evidence="2" id="KW-0238">DNA-binding</keyword>
<dbReference type="PROSITE" id="PS01124">
    <property type="entry name" value="HTH_ARAC_FAMILY_2"/>
    <property type="match status" value="1"/>
</dbReference>
<dbReference type="Gene3D" id="1.10.10.60">
    <property type="entry name" value="Homeodomain-like"/>
    <property type="match status" value="1"/>
</dbReference>
<dbReference type="GO" id="GO:0003700">
    <property type="term" value="F:DNA-binding transcription factor activity"/>
    <property type="evidence" value="ECO:0007669"/>
    <property type="project" value="InterPro"/>
</dbReference>
<dbReference type="InterPro" id="IPR018060">
    <property type="entry name" value="HTH_AraC"/>
</dbReference>
<evidence type="ECO:0000256" key="1">
    <source>
        <dbReference type="ARBA" id="ARBA00023015"/>
    </source>
</evidence>
<gene>
    <name evidence="5" type="ORF">FAP39_11160</name>
</gene>
<keyword evidence="6" id="KW-1185">Reference proteome</keyword>
<dbReference type="PANTHER" id="PTHR46796">
    <property type="entry name" value="HTH-TYPE TRANSCRIPTIONAL ACTIVATOR RHAS-RELATED"/>
    <property type="match status" value="1"/>
</dbReference>
<keyword evidence="1" id="KW-0805">Transcription regulation</keyword>
<dbReference type="PANTHER" id="PTHR46796:SF13">
    <property type="entry name" value="HTH-TYPE TRANSCRIPTIONAL ACTIVATOR RHAS"/>
    <property type="match status" value="1"/>
</dbReference>
<dbReference type="SMART" id="SM00342">
    <property type="entry name" value="HTH_ARAC"/>
    <property type="match status" value="1"/>
</dbReference>
<dbReference type="InterPro" id="IPR029062">
    <property type="entry name" value="Class_I_gatase-like"/>
</dbReference>
<dbReference type="Pfam" id="PF12833">
    <property type="entry name" value="HTH_18"/>
    <property type="match status" value="1"/>
</dbReference>
<evidence type="ECO:0000256" key="2">
    <source>
        <dbReference type="ARBA" id="ARBA00023125"/>
    </source>
</evidence>
<evidence type="ECO:0000256" key="3">
    <source>
        <dbReference type="ARBA" id="ARBA00023163"/>
    </source>
</evidence>
<dbReference type="SUPFAM" id="SSF46689">
    <property type="entry name" value="Homeodomain-like"/>
    <property type="match status" value="2"/>
</dbReference>
<dbReference type="GO" id="GO:0043565">
    <property type="term" value="F:sequence-specific DNA binding"/>
    <property type="evidence" value="ECO:0007669"/>
    <property type="project" value="InterPro"/>
</dbReference>
<evidence type="ECO:0000313" key="6">
    <source>
        <dbReference type="Proteomes" id="UP000306575"/>
    </source>
</evidence>
<dbReference type="EMBL" id="SULI01000012">
    <property type="protein sequence ID" value="TKZ19444.1"/>
    <property type="molecule type" value="Genomic_DNA"/>
</dbReference>
<dbReference type="InterPro" id="IPR050204">
    <property type="entry name" value="AraC_XylS_family_regulators"/>
</dbReference>
<dbReference type="OrthoDB" id="9793400at2"/>
<feature type="domain" description="HTH araC/xylS-type" evidence="4">
    <location>
        <begin position="226"/>
        <end position="322"/>
    </location>
</feature>
<proteinExistence type="predicted"/>
<keyword evidence="3" id="KW-0804">Transcription</keyword>
<dbReference type="Proteomes" id="UP000306575">
    <property type="component" value="Unassembled WGS sequence"/>
</dbReference>